<gene>
    <name evidence="3" type="ORF">Zmor_010175</name>
</gene>
<evidence type="ECO:0000256" key="1">
    <source>
        <dbReference type="SAM" id="Coils"/>
    </source>
</evidence>
<feature type="coiled-coil region" evidence="1">
    <location>
        <begin position="453"/>
        <end position="547"/>
    </location>
</feature>
<keyword evidence="1" id="KW-0175">Coiled coil</keyword>
<evidence type="ECO:0000313" key="4">
    <source>
        <dbReference type="Proteomes" id="UP001168821"/>
    </source>
</evidence>
<protein>
    <submittedName>
        <fullName evidence="3">Uncharacterized protein</fullName>
    </submittedName>
</protein>
<comment type="caution">
    <text evidence="3">The sequence shown here is derived from an EMBL/GenBank/DDBJ whole genome shotgun (WGS) entry which is preliminary data.</text>
</comment>
<feature type="region of interest" description="Disordered" evidence="2">
    <location>
        <begin position="763"/>
        <end position="794"/>
    </location>
</feature>
<proteinExistence type="predicted"/>
<dbReference type="EMBL" id="JALNTZ010000003">
    <property type="protein sequence ID" value="KAJ3658440.1"/>
    <property type="molecule type" value="Genomic_DNA"/>
</dbReference>
<reference evidence="3" key="1">
    <citation type="journal article" date="2023" name="G3 (Bethesda)">
        <title>Whole genome assemblies of Zophobas morio and Tenebrio molitor.</title>
        <authorList>
            <person name="Kaur S."/>
            <person name="Stinson S.A."/>
            <person name="diCenzo G.C."/>
        </authorList>
    </citation>
    <scope>NUCLEOTIDE SEQUENCE</scope>
    <source>
        <strain evidence="3">QUZm001</strain>
    </source>
</reference>
<dbReference type="Proteomes" id="UP001168821">
    <property type="component" value="Unassembled WGS sequence"/>
</dbReference>
<sequence length="829" mass="95373">MTTLHQEIVPNSEHEAHEADRSSQESSCEATKELFRRDLSPKKDEPIPPLEPPEFPIPAPTTKTTSKPIIKASLGTKELTQKKKSNSGIPLRLKSGANPAKSPKSSSYRHSPTTGLPVINRNTLEVQFMNNKKRLMQLHSELIDRQRPLQEMHKSLMRTKKQLEELGKKVVLEDLKIISLKVDDSKMSGAGENPANEAVTNLRSSIESALDTCMKACNKCFTERDQVFKMFESSSKSAVQISELDAGVEELKKKEENLEKTMQVALNESEKKIQEALDNWQKTIKMKIFSNEAANKISTLEDTVKHQQKLLHEAEDNLHSVTRKYEDKKATYEKTITEMQEKYTKLEDEMKRERKAANDNLMKSRNMRGKMTDIETKAKEAEEKSSEAMHKLKQVQEQMRRKEIQWMKEKDEFKKNEALLQQKFTEKQNQFDTRLKDMETMQKSAETQQQTCCRNFETQLEIKAQEYALLEKEKDAISARSKQLEEQVEELKRQLDDREKELDEMSIKMDNIPAIEYKPSETHFMELMDYKQKVTDTQKHIEHLNDQVTKMQSSLKAHAKLAAALKLEKDNAIKYSAKLREVLHEAKEELEYKNKTIYKIHEKLVLKDKAFDKLKAQMKELEACSEFSGEKWGKNRCQICMATMGEEKTEHPSCVETEVGKSYINSPQYVSESLIGMSVKKVDHLRARLDNLKKIKLPSAPGKKALNVNYSWSHHTRDSNQLNNNLRKQIELRGKLYQILQKHADQSCEDFINLLKLTVSNGGKGMPDELKPSNTKDVDETGQNSRQRKDASKIETSESFNIISDLLGAGTFNEICEKLNESANSDTDY</sequence>
<name>A0AA38IK32_9CUCU</name>
<keyword evidence="4" id="KW-1185">Reference proteome</keyword>
<feature type="compositionally biased region" description="Polar residues" evidence="2">
    <location>
        <begin position="103"/>
        <end position="116"/>
    </location>
</feature>
<feature type="compositionally biased region" description="Pro residues" evidence="2">
    <location>
        <begin position="47"/>
        <end position="59"/>
    </location>
</feature>
<dbReference type="AlphaFoldDB" id="A0AA38IK32"/>
<feature type="compositionally biased region" description="Basic and acidic residues" evidence="2">
    <location>
        <begin position="12"/>
        <end position="23"/>
    </location>
</feature>
<feature type="coiled-coil region" evidence="1">
    <location>
        <begin position="241"/>
        <end position="412"/>
    </location>
</feature>
<organism evidence="3 4">
    <name type="scientific">Zophobas morio</name>
    <dbReference type="NCBI Taxonomy" id="2755281"/>
    <lineage>
        <taxon>Eukaryota</taxon>
        <taxon>Metazoa</taxon>
        <taxon>Ecdysozoa</taxon>
        <taxon>Arthropoda</taxon>
        <taxon>Hexapoda</taxon>
        <taxon>Insecta</taxon>
        <taxon>Pterygota</taxon>
        <taxon>Neoptera</taxon>
        <taxon>Endopterygota</taxon>
        <taxon>Coleoptera</taxon>
        <taxon>Polyphaga</taxon>
        <taxon>Cucujiformia</taxon>
        <taxon>Tenebrionidae</taxon>
        <taxon>Zophobas</taxon>
    </lineage>
</organism>
<accession>A0AA38IK32</accession>
<feature type="region of interest" description="Disordered" evidence="2">
    <location>
        <begin position="1"/>
        <end position="116"/>
    </location>
</feature>
<evidence type="ECO:0000256" key="2">
    <source>
        <dbReference type="SAM" id="MobiDB-lite"/>
    </source>
</evidence>
<feature type="compositionally biased region" description="Basic and acidic residues" evidence="2">
    <location>
        <begin position="766"/>
        <end position="779"/>
    </location>
</feature>
<feature type="compositionally biased region" description="Low complexity" evidence="2">
    <location>
        <begin position="60"/>
        <end position="73"/>
    </location>
</feature>
<evidence type="ECO:0000313" key="3">
    <source>
        <dbReference type="EMBL" id="KAJ3658440.1"/>
    </source>
</evidence>
<feature type="compositionally biased region" description="Basic and acidic residues" evidence="2">
    <location>
        <begin position="30"/>
        <end position="46"/>
    </location>
</feature>